<accession>A0A1R1PWJ4</accession>
<keyword evidence="3" id="KW-0812">Transmembrane</keyword>
<dbReference type="Pfam" id="PF01988">
    <property type="entry name" value="VIT1"/>
    <property type="match status" value="1"/>
</dbReference>
<feature type="region of interest" description="Disordered" evidence="6">
    <location>
        <begin position="93"/>
        <end position="112"/>
    </location>
</feature>
<evidence type="ECO:0000256" key="4">
    <source>
        <dbReference type="ARBA" id="ARBA00022989"/>
    </source>
</evidence>
<evidence type="ECO:0000256" key="6">
    <source>
        <dbReference type="SAM" id="MobiDB-lite"/>
    </source>
</evidence>
<feature type="compositionally biased region" description="Basic residues" evidence="6">
    <location>
        <begin position="101"/>
        <end position="112"/>
    </location>
</feature>
<feature type="compositionally biased region" description="Polar residues" evidence="6">
    <location>
        <begin position="9"/>
        <end position="27"/>
    </location>
</feature>
<dbReference type="GO" id="GO:0030026">
    <property type="term" value="P:intracellular manganese ion homeostasis"/>
    <property type="evidence" value="ECO:0007669"/>
    <property type="project" value="InterPro"/>
</dbReference>
<evidence type="ECO:0000256" key="1">
    <source>
        <dbReference type="ARBA" id="ARBA00004127"/>
    </source>
</evidence>
<name>A0A1R1PWJ4_ZANCU</name>
<dbReference type="GO" id="GO:0005384">
    <property type="term" value="F:manganese ion transmembrane transporter activity"/>
    <property type="evidence" value="ECO:0007669"/>
    <property type="project" value="InterPro"/>
</dbReference>
<dbReference type="OrthoDB" id="73465at2759"/>
<evidence type="ECO:0000256" key="3">
    <source>
        <dbReference type="ARBA" id="ARBA00022692"/>
    </source>
</evidence>
<keyword evidence="5" id="KW-0472">Membrane</keyword>
<feature type="region of interest" description="Disordered" evidence="6">
    <location>
        <begin position="1"/>
        <end position="42"/>
    </location>
</feature>
<evidence type="ECO:0000256" key="5">
    <source>
        <dbReference type="ARBA" id="ARBA00023136"/>
    </source>
</evidence>
<dbReference type="EMBL" id="LSSK01000093">
    <property type="protein sequence ID" value="OMH85360.1"/>
    <property type="molecule type" value="Genomic_DNA"/>
</dbReference>
<dbReference type="InterPro" id="IPR008217">
    <property type="entry name" value="Ccc1_fam"/>
</dbReference>
<comment type="subcellular location">
    <subcellularLocation>
        <location evidence="1">Endomembrane system</location>
        <topology evidence="1">Multi-pass membrane protein</topology>
    </subcellularLocation>
</comment>
<dbReference type="GO" id="GO:0012505">
    <property type="term" value="C:endomembrane system"/>
    <property type="evidence" value="ECO:0007669"/>
    <property type="project" value="UniProtKB-SubCell"/>
</dbReference>
<comment type="similarity">
    <text evidence="2">Belongs to the CCC1 family.</text>
</comment>
<organism evidence="7 8">
    <name type="scientific">Zancudomyces culisetae</name>
    <name type="common">Gut fungus</name>
    <name type="synonym">Smittium culisetae</name>
    <dbReference type="NCBI Taxonomy" id="1213189"/>
    <lineage>
        <taxon>Eukaryota</taxon>
        <taxon>Fungi</taxon>
        <taxon>Fungi incertae sedis</taxon>
        <taxon>Zoopagomycota</taxon>
        <taxon>Kickxellomycotina</taxon>
        <taxon>Harpellomycetes</taxon>
        <taxon>Harpellales</taxon>
        <taxon>Legeriomycetaceae</taxon>
        <taxon>Zancudomyces</taxon>
    </lineage>
</organism>
<evidence type="ECO:0000313" key="8">
    <source>
        <dbReference type="Proteomes" id="UP000188320"/>
    </source>
</evidence>
<keyword evidence="8" id="KW-1185">Reference proteome</keyword>
<gene>
    <name evidence="7" type="ORF">AX774_g1115</name>
</gene>
<sequence length="112" mass="12114">MQREGQPLLPTSTKNTTVSSNALSLPSQYPRGFTPPTQHNEQHRMNAEVLRDAIIGLADGLTVPFALAAGLSGLYDNNLVVIAGPNHTTTPSFIPPSYTHTHTHTHTHTSYS</sequence>
<comment type="caution">
    <text evidence="7">The sequence shown here is derived from an EMBL/GenBank/DDBJ whole genome shotgun (WGS) entry which is preliminary data.</text>
</comment>
<dbReference type="AlphaFoldDB" id="A0A1R1PWJ4"/>
<proteinExistence type="inferred from homology"/>
<keyword evidence="4" id="KW-1133">Transmembrane helix</keyword>
<protein>
    <submittedName>
        <fullName evidence="7">Vacuolar iron transporter</fullName>
    </submittedName>
</protein>
<evidence type="ECO:0000313" key="7">
    <source>
        <dbReference type="EMBL" id="OMH85360.1"/>
    </source>
</evidence>
<evidence type="ECO:0000256" key="2">
    <source>
        <dbReference type="ARBA" id="ARBA00007049"/>
    </source>
</evidence>
<dbReference type="Proteomes" id="UP000188320">
    <property type="component" value="Unassembled WGS sequence"/>
</dbReference>
<reference evidence="8" key="1">
    <citation type="submission" date="2017-01" db="EMBL/GenBank/DDBJ databases">
        <authorList>
            <person name="Wang Y."/>
            <person name="White M."/>
            <person name="Kvist S."/>
            <person name="Moncalvo J.-M."/>
        </authorList>
    </citation>
    <scope>NUCLEOTIDE SEQUENCE [LARGE SCALE GENOMIC DNA]</scope>
    <source>
        <strain evidence="8">COL-18-3</strain>
    </source>
</reference>